<reference evidence="3" key="1">
    <citation type="journal article" date="2020" name="mSystems">
        <title>Genome- and Community-Level Interaction Insights into Carbon Utilization and Element Cycling Functions of Hydrothermarchaeota in Hydrothermal Sediment.</title>
        <authorList>
            <person name="Zhou Z."/>
            <person name="Liu Y."/>
            <person name="Xu W."/>
            <person name="Pan J."/>
            <person name="Luo Z.H."/>
            <person name="Li M."/>
        </authorList>
    </citation>
    <scope>NUCLEOTIDE SEQUENCE [LARGE SCALE GENOMIC DNA]</scope>
    <source>
        <strain evidence="3">SpSt-1217</strain>
    </source>
</reference>
<organism evidence="3">
    <name type="scientific">Mariniphaga anaerophila</name>
    <dbReference type="NCBI Taxonomy" id="1484053"/>
    <lineage>
        <taxon>Bacteria</taxon>
        <taxon>Pseudomonadati</taxon>
        <taxon>Bacteroidota</taxon>
        <taxon>Bacteroidia</taxon>
        <taxon>Marinilabiliales</taxon>
        <taxon>Prolixibacteraceae</taxon>
        <taxon>Mariniphaga</taxon>
    </lineage>
</organism>
<dbReference type="InterPro" id="IPR035093">
    <property type="entry name" value="RelE/ParE_toxin_dom_sf"/>
</dbReference>
<protein>
    <recommendedName>
        <fullName evidence="2">Toxin</fullName>
    </recommendedName>
</protein>
<dbReference type="Gene3D" id="3.30.2310.20">
    <property type="entry name" value="RelE-like"/>
    <property type="match status" value="1"/>
</dbReference>
<dbReference type="Pfam" id="PF05016">
    <property type="entry name" value="ParE_toxin"/>
    <property type="match status" value="1"/>
</dbReference>
<dbReference type="PIRSF" id="PIRSF029218">
    <property type="entry name" value="ParE"/>
    <property type="match status" value="1"/>
</dbReference>
<proteinExistence type="inferred from homology"/>
<accession>A0A831LSQ0</accession>
<keyword evidence="1" id="KW-1277">Toxin-antitoxin system</keyword>
<dbReference type="InterPro" id="IPR028344">
    <property type="entry name" value="ParE1/4"/>
</dbReference>
<dbReference type="EMBL" id="DSDK01000803">
    <property type="protein sequence ID" value="HDR52773.1"/>
    <property type="molecule type" value="Genomic_DNA"/>
</dbReference>
<evidence type="ECO:0000256" key="2">
    <source>
        <dbReference type="PIRNR" id="PIRNR029218"/>
    </source>
</evidence>
<comment type="similarity">
    <text evidence="2">Belongs to the RelE toxin family.</text>
</comment>
<evidence type="ECO:0000256" key="1">
    <source>
        <dbReference type="ARBA" id="ARBA00022649"/>
    </source>
</evidence>
<dbReference type="AlphaFoldDB" id="A0A831LSQ0"/>
<name>A0A831LSQ0_9BACT</name>
<evidence type="ECO:0000313" key="3">
    <source>
        <dbReference type="EMBL" id="HDR52773.1"/>
    </source>
</evidence>
<gene>
    <name evidence="3" type="ORF">ENN90_14340</name>
</gene>
<dbReference type="InterPro" id="IPR007712">
    <property type="entry name" value="RelE/ParE_toxin"/>
</dbReference>
<comment type="caution">
    <text evidence="3">The sequence shown here is derived from an EMBL/GenBank/DDBJ whole genome shotgun (WGS) entry which is preliminary data.</text>
</comment>
<dbReference type="Proteomes" id="UP000886047">
    <property type="component" value="Unassembled WGS sequence"/>
</dbReference>
<sequence length="99" mass="12052">MANFYFTNKAINDLTQIWEFTFEKWSEKQADRYYNDILNACKRIATNSDISRKYFKVVPDLLGLQINRHIIFFRRIDSDFVEITRILHEKMDLKNRILE</sequence>